<evidence type="ECO:0000313" key="3">
    <source>
        <dbReference type="EMBL" id="PIZ42106.1"/>
    </source>
</evidence>
<protein>
    <submittedName>
        <fullName evidence="3">Multidrug MFS transporter</fullName>
    </submittedName>
</protein>
<dbReference type="PANTHER" id="PTHR30576:SF10">
    <property type="entry name" value="SLL5057 PROTEIN"/>
    <property type="match status" value="1"/>
</dbReference>
<gene>
    <name evidence="3" type="ORF">COY34_03475</name>
</gene>
<dbReference type="InterPro" id="IPR003362">
    <property type="entry name" value="Bact_transf"/>
</dbReference>
<dbReference type="GO" id="GO:0016780">
    <property type="term" value="F:phosphotransferase activity, for other substituted phosphate groups"/>
    <property type="evidence" value="ECO:0007669"/>
    <property type="project" value="TreeGrafter"/>
</dbReference>
<evidence type="ECO:0000313" key="4">
    <source>
        <dbReference type="Proteomes" id="UP000230970"/>
    </source>
</evidence>
<name>A0A2M7TAU8_UNCKA</name>
<dbReference type="EMBL" id="PFNJ01000084">
    <property type="protein sequence ID" value="PIZ42106.1"/>
    <property type="molecule type" value="Genomic_DNA"/>
</dbReference>
<dbReference type="PANTHER" id="PTHR30576">
    <property type="entry name" value="COLANIC BIOSYNTHESIS UDP-GLUCOSE LIPID CARRIER TRANSFERASE"/>
    <property type="match status" value="1"/>
</dbReference>
<dbReference type="Pfam" id="PF02397">
    <property type="entry name" value="Bac_transf"/>
    <property type="match status" value="1"/>
</dbReference>
<comment type="caution">
    <text evidence="3">The sequence shown here is derived from an EMBL/GenBank/DDBJ whole genome shotgun (WGS) entry which is preliminary data.</text>
</comment>
<sequence>MMMKKINLFLYFFTKRLIDILISVLALLVAAPILIVTAIAIGIDTRGPVIFSQTRVGKEGKHFKLLKFRSMIPDAEKILYENPKLLAEYQKHSYKIFADPRVTNVGKHIRRYSIDEFPQFINVLKGEMSFVGPRAYRPEELRDQQNNFPETKKYVKAFLEVKPGITGPWQVSGRSEIQFDKRVKIDAFYAERKSLLYDFIIILKTPLAVVKGKGAV</sequence>
<dbReference type="AlphaFoldDB" id="A0A2M7TAU8"/>
<comment type="similarity">
    <text evidence="1">Belongs to the bacterial sugar transferase family.</text>
</comment>
<evidence type="ECO:0000259" key="2">
    <source>
        <dbReference type="Pfam" id="PF02397"/>
    </source>
</evidence>
<evidence type="ECO:0000256" key="1">
    <source>
        <dbReference type="ARBA" id="ARBA00006464"/>
    </source>
</evidence>
<dbReference type="Proteomes" id="UP000230970">
    <property type="component" value="Unassembled WGS sequence"/>
</dbReference>
<feature type="domain" description="Bacterial sugar transferase" evidence="2">
    <location>
        <begin position="15"/>
        <end position="210"/>
    </location>
</feature>
<organism evidence="3 4">
    <name type="scientific">candidate division WWE3 bacterium CG_4_10_14_0_2_um_filter_42_8</name>
    <dbReference type="NCBI Taxonomy" id="1975074"/>
    <lineage>
        <taxon>Bacteria</taxon>
        <taxon>Katanobacteria</taxon>
    </lineage>
</organism>
<accession>A0A2M7TAU8</accession>
<proteinExistence type="inferred from homology"/>
<reference evidence="4" key="1">
    <citation type="submission" date="2017-09" db="EMBL/GenBank/DDBJ databases">
        <title>Depth-based differentiation of microbial function through sediment-hosted aquifers and enrichment of novel symbionts in the deep terrestrial subsurface.</title>
        <authorList>
            <person name="Probst A.J."/>
            <person name="Ladd B."/>
            <person name="Jarett J.K."/>
            <person name="Geller-Mcgrath D.E."/>
            <person name="Sieber C.M.K."/>
            <person name="Emerson J.B."/>
            <person name="Anantharaman K."/>
            <person name="Thomas B.C."/>
            <person name="Malmstrom R."/>
            <person name="Stieglmeier M."/>
            <person name="Klingl A."/>
            <person name="Woyke T."/>
            <person name="Ryan C.M."/>
            <person name="Banfield J.F."/>
        </authorList>
    </citation>
    <scope>NUCLEOTIDE SEQUENCE [LARGE SCALE GENOMIC DNA]</scope>
</reference>